<accession>A0ABD5P532</accession>
<evidence type="ECO:0000256" key="4">
    <source>
        <dbReference type="ARBA" id="ARBA00022982"/>
    </source>
</evidence>
<dbReference type="Pfam" id="PF13462">
    <property type="entry name" value="Thioredoxin_4"/>
    <property type="match status" value="1"/>
</dbReference>
<dbReference type="GO" id="GO:0016491">
    <property type="term" value="F:oxidoreductase activity"/>
    <property type="evidence" value="ECO:0007669"/>
    <property type="project" value="UniProtKB-KW"/>
</dbReference>
<evidence type="ECO:0000256" key="3">
    <source>
        <dbReference type="ARBA" id="ARBA00022729"/>
    </source>
</evidence>
<keyword evidence="4" id="KW-0813">Transport</keyword>
<dbReference type="GeneID" id="71855575"/>
<gene>
    <name evidence="10" type="ORF">ACFOZ7_19145</name>
</gene>
<evidence type="ECO:0000259" key="9">
    <source>
        <dbReference type="Pfam" id="PF13462"/>
    </source>
</evidence>
<dbReference type="InterPro" id="IPR036249">
    <property type="entry name" value="Thioredoxin-like_sf"/>
</dbReference>
<keyword evidence="7" id="KW-0676">Redox-active center</keyword>
<feature type="domain" description="Thioredoxin-like fold" evidence="9">
    <location>
        <begin position="69"/>
        <end position="228"/>
    </location>
</feature>
<comment type="similarity">
    <text evidence="1">Belongs to the thioredoxin family. DsbA subfamily.</text>
</comment>
<evidence type="ECO:0000256" key="8">
    <source>
        <dbReference type="SAM" id="MobiDB-lite"/>
    </source>
</evidence>
<dbReference type="RefSeq" id="WP_246970204.1">
    <property type="nucleotide sequence ID" value="NZ_CP095397.1"/>
</dbReference>
<feature type="region of interest" description="Disordered" evidence="8">
    <location>
        <begin position="34"/>
        <end position="67"/>
    </location>
</feature>
<evidence type="ECO:0000256" key="2">
    <source>
        <dbReference type="ARBA" id="ARBA00007787"/>
    </source>
</evidence>
<dbReference type="EMBL" id="JBHSDJ010000130">
    <property type="protein sequence ID" value="MFC4249016.1"/>
    <property type="molecule type" value="Genomic_DNA"/>
</dbReference>
<name>A0ABD5P532_9EURY</name>
<keyword evidence="6" id="KW-1015">Disulfide bond</keyword>
<keyword evidence="3" id="KW-0732">Signal</keyword>
<comment type="caution">
    <text evidence="10">The sequence shown here is derived from an EMBL/GenBank/DDBJ whole genome shotgun (WGS) entry which is preliminary data.</text>
</comment>
<dbReference type="AlphaFoldDB" id="A0ABD5P532"/>
<feature type="compositionally biased region" description="Polar residues" evidence="8">
    <location>
        <begin position="53"/>
        <end position="62"/>
    </location>
</feature>
<dbReference type="SUPFAM" id="SSF52833">
    <property type="entry name" value="Thioredoxin-like"/>
    <property type="match status" value="1"/>
</dbReference>
<dbReference type="PANTHER" id="PTHR13887">
    <property type="entry name" value="GLUTATHIONE S-TRANSFERASE KAPPA"/>
    <property type="match status" value="1"/>
</dbReference>
<feature type="compositionally biased region" description="Low complexity" evidence="8">
    <location>
        <begin position="35"/>
        <end position="51"/>
    </location>
</feature>
<dbReference type="Gene3D" id="3.40.30.10">
    <property type="entry name" value="Glutaredoxin"/>
    <property type="match status" value="1"/>
</dbReference>
<dbReference type="InterPro" id="IPR012336">
    <property type="entry name" value="Thioredoxin-like_fold"/>
</dbReference>
<protein>
    <submittedName>
        <fullName evidence="10">DsbA family protein</fullName>
    </submittedName>
</protein>
<dbReference type="PANTHER" id="PTHR13887:SF14">
    <property type="entry name" value="DISULFIDE BOND FORMATION PROTEIN D"/>
    <property type="match status" value="1"/>
</dbReference>
<evidence type="ECO:0000313" key="11">
    <source>
        <dbReference type="Proteomes" id="UP001595821"/>
    </source>
</evidence>
<keyword evidence="5" id="KW-0560">Oxidoreductase</keyword>
<dbReference type="Proteomes" id="UP001595821">
    <property type="component" value="Unassembled WGS sequence"/>
</dbReference>
<comment type="similarity">
    <text evidence="2">Belongs to the glutaredoxin family.</text>
</comment>
<organism evidence="10 11">
    <name type="scientific">Natribaculum luteum</name>
    <dbReference type="NCBI Taxonomy" id="1586232"/>
    <lineage>
        <taxon>Archaea</taxon>
        <taxon>Methanobacteriati</taxon>
        <taxon>Methanobacteriota</taxon>
        <taxon>Stenosarchaea group</taxon>
        <taxon>Halobacteria</taxon>
        <taxon>Halobacteriales</taxon>
        <taxon>Natrialbaceae</taxon>
        <taxon>Natribaculum</taxon>
    </lineage>
</organism>
<evidence type="ECO:0000256" key="7">
    <source>
        <dbReference type="ARBA" id="ARBA00023284"/>
    </source>
</evidence>
<proteinExistence type="inferred from homology"/>
<sequence>MDSYRPSRRAFLGGSLAVLGGGAYLFGRSDGSTDGPTSVGSSGGNSSDGISPTFHSSEQTSGLGVDLQGKPLMGSPDAPIDLYYWTDFQCPFCARFERETLPEIVRKQVEPGNVRVVFIWLPYFGEDSMTAAVAAACVWRRVRDDSPGTYWDWQTAVFEEQGEKNSGWASEESLLEIARSVSGVDADALETCLQNRRDELEAEIDADVEQASSYDVTATPTFGIFDRESKTWGKLVGAQPYARFEEAIRRVDDAEGE</sequence>
<evidence type="ECO:0000256" key="5">
    <source>
        <dbReference type="ARBA" id="ARBA00023002"/>
    </source>
</evidence>
<keyword evidence="4" id="KW-0249">Electron transport</keyword>
<reference evidence="10 11" key="1">
    <citation type="journal article" date="2014" name="Int. J. Syst. Evol. Microbiol.">
        <title>Complete genome sequence of Corynebacterium casei LMG S-19264T (=DSM 44701T), isolated from a smear-ripened cheese.</title>
        <authorList>
            <consortium name="US DOE Joint Genome Institute (JGI-PGF)"/>
            <person name="Walter F."/>
            <person name="Albersmeier A."/>
            <person name="Kalinowski J."/>
            <person name="Ruckert C."/>
        </authorList>
    </citation>
    <scope>NUCLEOTIDE SEQUENCE [LARGE SCALE GENOMIC DNA]</scope>
    <source>
        <strain evidence="10 11">IBRC-M 10912</strain>
    </source>
</reference>
<evidence type="ECO:0000313" key="10">
    <source>
        <dbReference type="EMBL" id="MFC4249016.1"/>
    </source>
</evidence>
<evidence type="ECO:0000256" key="1">
    <source>
        <dbReference type="ARBA" id="ARBA00005791"/>
    </source>
</evidence>
<evidence type="ECO:0000256" key="6">
    <source>
        <dbReference type="ARBA" id="ARBA00023157"/>
    </source>
</evidence>